<organism evidence="1 2">
    <name type="scientific">Neofusicoccum parvum</name>
    <dbReference type="NCBI Taxonomy" id="310453"/>
    <lineage>
        <taxon>Eukaryota</taxon>
        <taxon>Fungi</taxon>
        <taxon>Dikarya</taxon>
        <taxon>Ascomycota</taxon>
        <taxon>Pezizomycotina</taxon>
        <taxon>Dothideomycetes</taxon>
        <taxon>Dothideomycetes incertae sedis</taxon>
        <taxon>Botryosphaeriales</taxon>
        <taxon>Botryosphaeriaceae</taxon>
        <taxon>Neofusicoccum</taxon>
    </lineage>
</organism>
<proteinExistence type="predicted"/>
<evidence type="ECO:0000313" key="1">
    <source>
        <dbReference type="EMBL" id="GME47385.1"/>
    </source>
</evidence>
<protein>
    <submittedName>
        <fullName evidence="1">Histidine triad-like motif-containing protein</fullName>
    </submittedName>
</protein>
<dbReference type="Proteomes" id="UP001165186">
    <property type="component" value="Unassembled WGS sequence"/>
</dbReference>
<dbReference type="EMBL" id="BSXG01000132">
    <property type="protein sequence ID" value="GME47385.1"/>
    <property type="molecule type" value="Genomic_DNA"/>
</dbReference>
<accession>A0ACB5SLS0</accession>
<name>A0ACB5SLS0_9PEZI</name>
<gene>
    <name evidence="1" type="primary">g5175</name>
    <name evidence="1" type="ORF">NpPPO83_00005175</name>
</gene>
<comment type="caution">
    <text evidence="1">The sequence shown here is derived from an EMBL/GenBank/DDBJ whole genome shotgun (WGS) entry which is preliminary data.</text>
</comment>
<keyword evidence="2" id="KW-1185">Reference proteome</keyword>
<reference evidence="1" key="1">
    <citation type="submission" date="2024-09" db="EMBL/GenBank/DDBJ databases">
        <title>Draft Genome Sequences of Neofusicoccum parvum.</title>
        <authorList>
            <person name="Ashida A."/>
            <person name="Camagna M."/>
            <person name="Tanaka A."/>
            <person name="Takemoto D."/>
        </authorList>
    </citation>
    <scope>NUCLEOTIDE SEQUENCE</scope>
    <source>
        <strain evidence="1">PPO83</strain>
    </source>
</reference>
<evidence type="ECO:0000313" key="2">
    <source>
        <dbReference type="Proteomes" id="UP001165186"/>
    </source>
</evidence>
<sequence length="210" mass="24677">MERLRASLRASLRAAAGAVRRVARYLAGLEWTERRQHVCLFCNPANFRKIAHQDEHTIAFENARLGGKLHWLLIPRIHIRDVEALTGEHVRLRKDPFLFRVRAGLPNGDLVERLHHVKRKLLDEHCPGISPSSVHSGYHRGRRLMVGSIFWPDIVSVHHLHLHVIVEPRPVLRIFKYPLWLPLMWKSDEAVLREVRRKEEMESIELRKKR</sequence>